<sequence length="72" mass="7649">MCGGSRPLQCRVPSFSFFLRTAASFDSLPLPSPPSSPLIQSPKPYPAPLPGPAHPPRLRSAPRPSPGLYPKA</sequence>
<protein>
    <submittedName>
        <fullName evidence="2">Uncharacterized protein</fullName>
    </submittedName>
</protein>
<feature type="region of interest" description="Disordered" evidence="1">
    <location>
        <begin position="29"/>
        <end position="72"/>
    </location>
</feature>
<organism evidence="2 3">
    <name type="scientific">Panicum virgatum</name>
    <name type="common">Blackwell switchgrass</name>
    <dbReference type="NCBI Taxonomy" id="38727"/>
    <lineage>
        <taxon>Eukaryota</taxon>
        <taxon>Viridiplantae</taxon>
        <taxon>Streptophyta</taxon>
        <taxon>Embryophyta</taxon>
        <taxon>Tracheophyta</taxon>
        <taxon>Spermatophyta</taxon>
        <taxon>Magnoliopsida</taxon>
        <taxon>Liliopsida</taxon>
        <taxon>Poales</taxon>
        <taxon>Poaceae</taxon>
        <taxon>PACMAD clade</taxon>
        <taxon>Panicoideae</taxon>
        <taxon>Panicodae</taxon>
        <taxon>Paniceae</taxon>
        <taxon>Panicinae</taxon>
        <taxon>Panicum</taxon>
        <taxon>Panicum sect. Hiantes</taxon>
    </lineage>
</organism>
<accession>A0A8T0XR68</accession>
<keyword evidence="3" id="KW-1185">Reference proteome</keyword>
<evidence type="ECO:0000313" key="3">
    <source>
        <dbReference type="Proteomes" id="UP000823388"/>
    </source>
</evidence>
<evidence type="ECO:0000313" key="2">
    <source>
        <dbReference type="EMBL" id="KAG2659674.1"/>
    </source>
</evidence>
<feature type="compositionally biased region" description="Pro residues" evidence="1">
    <location>
        <begin position="43"/>
        <end position="55"/>
    </location>
</feature>
<feature type="compositionally biased region" description="Pro residues" evidence="1">
    <location>
        <begin position="63"/>
        <end position="72"/>
    </location>
</feature>
<proteinExistence type="predicted"/>
<name>A0A8T0XR68_PANVG</name>
<dbReference type="AlphaFoldDB" id="A0A8T0XR68"/>
<evidence type="ECO:0000256" key="1">
    <source>
        <dbReference type="SAM" id="MobiDB-lite"/>
    </source>
</evidence>
<dbReference type="Proteomes" id="UP000823388">
    <property type="component" value="Chromosome 1K"/>
</dbReference>
<comment type="caution">
    <text evidence="2">The sequence shown here is derived from an EMBL/GenBank/DDBJ whole genome shotgun (WGS) entry which is preliminary data.</text>
</comment>
<dbReference type="EMBL" id="CM029037">
    <property type="protein sequence ID" value="KAG2659674.1"/>
    <property type="molecule type" value="Genomic_DNA"/>
</dbReference>
<gene>
    <name evidence="2" type="ORF">PVAP13_1KG375705</name>
</gene>
<reference evidence="2" key="1">
    <citation type="submission" date="2020-05" db="EMBL/GenBank/DDBJ databases">
        <title>WGS assembly of Panicum virgatum.</title>
        <authorList>
            <person name="Lovell J.T."/>
            <person name="Jenkins J."/>
            <person name="Shu S."/>
            <person name="Juenger T.E."/>
            <person name="Schmutz J."/>
        </authorList>
    </citation>
    <scope>NUCLEOTIDE SEQUENCE</scope>
    <source>
        <strain evidence="2">AP13</strain>
    </source>
</reference>